<dbReference type="Gene3D" id="3.40.50.1240">
    <property type="entry name" value="Phosphoglycerate mutase-like"/>
    <property type="match status" value="1"/>
</dbReference>
<evidence type="ECO:0000313" key="3">
    <source>
        <dbReference type="Proteomes" id="UP001228044"/>
    </source>
</evidence>
<comment type="caution">
    <text evidence="2">The sequence shown here is derived from an EMBL/GenBank/DDBJ whole genome shotgun (WGS) entry which is preliminary data.</text>
</comment>
<evidence type="ECO:0000256" key="1">
    <source>
        <dbReference type="SAM" id="SignalP"/>
    </source>
</evidence>
<protein>
    <submittedName>
        <fullName evidence="2">Histidine phosphatase family protein</fullName>
    </submittedName>
</protein>
<dbReference type="InterPro" id="IPR029033">
    <property type="entry name" value="His_PPase_superfam"/>
</dbReference>
<keyword evidence="3" id="KW-1185">Reference proteome</keyword>
<dbReference type="InterPro" id="IPR006311">
    <property type="entry name" value="TAT_signal"/>
</dbReference>
<accession>A0ABT8DLG6</accession>
<dbReference type="SUPFAM" id="SSF53254">
    <property type="entry name" value="Phosphoglycerate mutase-like"/>
    <property type="match status" value="1"/>
</dbReference>
<proteinExistence type="predicted"/>
<dbReference type="CDD" id="cd07040">
    <property type="entry name" value="HP"/>
    <property type="match status" value="1"/>
</dbReference>
<name>A0ABT8DLG6_9BURK</name>
<sequence length="194" mass="20256">MLPKNIDRRHLLVAGLAAPWLSAAAQPAPDAQALLQAGGVVLALRHALAPGTQDPPNFRLGDCGTQRNLNEEGRAQARRLGAWLAERGLHPARVRSSPWCRCLETARLAFGEAEPWPALGSPRAGSDSANAAALIQLRGALSEAAAHPGRFEAWVTHMFVLSALLNVGTAAGEGLVLGLGADGAPRLLGRLLVA</sequence>
<dbReference type="InterPro" id="IPR013078">
    <property type="entry name" value="His_Pase_superF_clade-1"/>
</dbReference>
<reference evidence="2 3" key="1">
    <citation type="submission" date="2023-06" db="EMBL/GenBank/DDBJ databases">
        <title>Pelomonas sp. PFR6 16S ribosomal RNA gene Genome sequencing and assembly.</title>
        <authorList>
            <person name="Woo H."/>
        </authorList>
    </citation>
    <scope>NUCLEOTIDE SEQUENCE [LARGE SCALE GENOMIC DNA]</scope>
    <source>
        <strain evidence="2 3">PFR6</strain>
    </source>
</reference>
<organism evidence="2 3">
    <name type="scientific">Roseateles violae</name>
    <dbReference type="NCBI Taxonomy" id="3058042"/>
    <lineage>
        <taxon>Bacteria</taxon>
        <taxon>Pseudomonadati</taxon>
        <taxon>Pseudomonadota</taxon>
        <taxon>Betaproteobacteria</taxon>
        <taxon>Burkholderiales</taxon>
        <taxon>Sphaerotilaceae</taxon>
        <taxon>Roseateles</taxon>
    </lineage>
</organism>
<dbReference type="SMART" id="SM00855">
    <property type="entry name" value="PGAM"/>
    <property type="match status" value="1"/>
</dbReference>
<feature type="signal peptide" evidence="1">
    <location>
        <begin position="1"/>
        <end position="25"/>
    </location>
</feature>
<dbReference type="Pfam" id="PF00300">
    <property type="entry name" value="His_Phos_1"/>
    <property type="match status" value="1"/>
</dbReference>
<dbReference type="RefSeq" id="WP_290357563.1">
    <property type="nucleotide sequence ID" value="NZ_JAUHHC010000001.1"/>
</dbReference>
<feature type="chain" id="PRO_5045959086" evidence="1">
    <location>
        <begin position="26"/>
        <end position="194"/>
    </location>
</feature>
<gene>
    <name evidence="2" type="ORF">QWJ38_03075</name>
</gene>
<evidence type="ECO:0000313" key="2">
    <source>
        <dbReference type="EMBL" id="MDN3919256.1"/>
    </source>
</evidence>
<keyword evidence="1" id="KW-0732">Signal</keyword>
<dbReference type="EMBL" id="JAUHHC010000001">
    <property type="protein sequence ID" value="MDN3919256.1"/>
    <property type="molecule type" value="Genomic_DNA"/>
</dbReference>
<dbReference type="Proteomes" id="UP001228044">
    <property type="component" value="Unassembled WGS sequence"/>
</dbReference>
<dbReference type="PROSITE" id="PS51318">
    <property type="entry name" value="TAT"/>
    <property type="match status" value="1"/>
</dbReference>